<accession>A0A084WAW5</accession>
<dbReference type="Proteomes" id="UP000030765">
    <property type="component" value="Unassembled WGS sequence"/>
</dbReference>
<evidence type="ECO:0000256" key="1">
    <source>
        <dbReference type="SAM" id="MobiDB-lite"/>
    </source>
</evidence>
<evidence type="ECO:0000313" key="2">
    <source>
        <dbReference type="EMBL" id="KFB47359.1"/>
    </source>
</evidence>
<reference evidence="2 4" key="1">
    <citation type="journal article" date="2014" name="BMC Genomics">
        <title>Genome sequence of Anopheles sinensis provides insight into genetics basis of mosquito competence for malaria parasites.</title>
        <authorList>
            <person name="Zhou D."/>
            <person name="Zhang D."/>
            <person name="Ding G."/>
            <person name="Shi L."/>
            <person name="Hou Q."/>
            <person name="Ye Y."/>
            <person name="Xu Y."/>
            <person name="Zhou H."/>
            <person name="Xiong C."/>
            <person name="Li S."/>
            <person name="Yu J."/>
            <person name="Hong S."/>
            <person name="Yu X."/>
            <person name="Zou P."/>
            <person name="Chen C."/>
            <person name="Chang X."/>
            <person name="Wang W."/>
            <person name="Lv Y."/>
            <person name="Sun Y."/>
            <person name="Ma L."/>
            <person name="Shen B."/>
            <person name="Zhu C."/>
        </authorList>
    </citation>
    <scope>NUCLEOTIDE SEQUENCE [LARGE SCALE GENOMIC DNA]</scope>
</reference>
<reference evidence="3" key="2">
    <citation type="submission" date="2020-05" db="UniProtKB">
        <authorList>
            <consortium name="EnsemblMetazoa"/>
        </authorList>
    </citation>
    <scope>IDENTIFICATION</scope>
</reference>
<dbReference type="EMBL" id="KE525331">
    <property type="protein sequence ID" value="KFB47359.1"/>
    <property type="molecule type" value="Genomic_DNA"/>
</dbReference>
<gene>
    <name evidence="2" type="ORF">ZHAS_00015601</name>
</gene>
<feature type="compositionally biased region" description="Basic and acidic residues" evidence="1">
    <location>
        <begin position="7"/>
        <end position="20"/>
    </location>
</feature>
<keyword evidence="4" id="KW-1185">Reference proteome</keyword>
<evidence type="ECO:0000313" key="4">
    <source>
        <dbReference type="Proteomes" id="UP000030765"/>
    </source>
</evidence>
<dbReference type="AlphaFoldDB" id="A0A084WAW5"/>
<proteinExistence type="predicted"/>
<organism evidence="2">
    <name type="scientific">Anopheles sinensis</name>
    <name type="common">Mosquito</name>
    <dbReference type="NCBI Taxonomy" id="74873"/>
    <lineage>
        <taxon>Eukaryota</taxon>
        <taxon>Metazoa</taxon>
        <taxon>Ecdysozoa</taxon>
        <taxon>Arthropoda</taxon>
        <taxon>Hexapoda</taxon>
        <taxon>Insecta</taxon>
        <taxon>Pterygota</taxon>
        <taxon>Neoptera</taxon>
        <taxon>Endopterygota</taxon>
        <taxon>Diptera</taxon>
        <taxon>Nematocera</taxon>
        <taxon>Culicoidea</taxon>
        <taxon>Culicidae</taxon>
        <taxon>Anophelinae</taxon>
        <taxon>Anopheles</taxon>
    </lineage>
</organism>
<sequence length="255" mass="27796">MATTRADLQRGDTAETEHRSSPPGELSADLYAPEKIKGGKEKKKVKYRPRGVKVRARIREGRPPVWRREGRPFGFARVNSVGPGFLASIVGGKDEATDQHLHRLPVGRFPRRVSSASEVLRSPRAPAKYGTPTKSASGRAAESVPGLISHFRATVSTTLRGNHAPIGFAVKCRRRQATVTSIVSPPTTTTTMTIPKSRADSNYVFKRAILPRAAGIGSPWVCSATKQTVVRSVCFARELLIIELFAQCGQNVDEL</sequence>
<dbReference type="VEuPathDB" id="VectorBase:ASIC015601"/>
<feature type="region of interest" description="Disordered" evidence="1">
    <location>
        <begin position="1"/>
        <end position="48"/>
    </location>
</feature>
<evidence type="ECO:0000313" key="3">
    <source>
        <dbReference type="EnsemblMetazoa" id="ASIC015601-PA"/>
    </source>
</evidence>
<dbReference type="EnsemblMetazoa" id="ASIC015601-RA">
    <property type="protein sequence ID" value="ASIC015601-PA"/>
    <property type="gene ID" value="ASIC015601"/>
</dbReference>
<protein>
    <submittedName>
        <fullName evidence="2 3">Uncharacterized protein</fullName>
    </submittedName>
</protein>
<dbReference type="EMBL" id="ATLV01022273">
    <property type="status" value="NOT_ANNOTATED_CDS"/>
    <property type="molecule type" value="Genomic_DNA"/>
</dbReference>
<name>A0A084WAW5_ANOSI</name>